<evidence type="ECO:0000259" key="1">
    <source>
        <dbReference type="Pfam" id="PF03190"/>
    </source>
</evidence>
<feature type="domain" description="Spermatogenesis-associated protein 20-like TRX" evidence="1">
    <location>
        <begin position="12"/>
        <end position="173"/>
    </location>
</feature>
<gene>
    <name evidence="2" type="ORF">D0Y65_007796</name>
</gene>
<dbReference type="InterPro" id="IPR036249">
    <property type="entry name" value="Thioredoxin-like_sf"/>
</dbReference>
<dbReference type="PANTHER" id="PTHR42899:SF1">
    <property type="entry name" value="SPERMATOGENESIS-ASSOCIATED PROTEIN 20"/>
    <property type="match status" value="1"/>
</dbReference>
<dbReference type="FunFam" id="1.50.10.10:FF:000069">
    <property type="entry name" value="spermatogenesis-associated protein 20"/>
    <property type="match status" value="1"/>
</dbReference>
<evidence type="ECO:0000313" key="3">
    <source>
        <dbReference type="Proteomes" id="UP000289340"/>
    </source>
</evidence>
<dbReference type="PANTHER" id="PTHR42899">
    <property type="entry name" value="SPERMATOGENESIS-ASSOCIATED PROTEIN 20"/>
    <property type="match status" value="1"/>
</dbReference>
<dbReference type="Proteomes" id="UP000289340">
    <property type="component" value="Chromosome 3"/>
</dbReference>
<dbReference type="FunFam" id="3.40.30.10:FF:000218">
    <property type="entry name" value="spermatogenesis-associated protein 20"/>
    <property type="match status" value="1"/>
</dbReference>
<keyword evidence="3" id="KW-1185">Reference proteome</keyword>
<reference evidence="2 3" key="1">
    <citation type="submission" date="2018-09" db="EMBL/GenBank/DDBJ databases">
        <title>A high-quality reference genome of wild soybean provides a powerful tool to mine soybean genomes.</title>
        <authorList>
            <person name="Xie M."/>
            <person name="Chung C.Y.L."/>
            <person name="Li M.-W."/>
            <person name="Wong F.-L."/>
            <person name="Chan T.-F."/>
            <person name="Lam H.-M."/>
        </authorList>
    </citation>
    <scope>NUCLEOTIDE SEQUENCE [LARGE SCALE GENOMIC DNA]</scope>
    <source>
        <strain evidence="3">cv. W05</strain>
        <tissue evidence="2">Hypocotyl of etiolated seedlings</tissue>
    </source>
</reference>
<protein>
    <submittedName>
        <fullName evidence="2">Spermatogenesis-associated protein 20 isoform B</fullName>
    </submittedName>
</protein>
<dbReference type="EMBL" id="QZWG01000003">
    <property type="protein sequence ID" value="RZC21731.1"/>
    <property type="molecule type" value="Genomic_DNA"/>
</dbReference>
<dbReference type="GO" id="GO:0005975">
    <property type="term" value="P:carbohydrate metabolic process"/>
    <property type="evidence" value="ECO:0007669"/>
    <property type="project" value="InterPro"/>
</dbReference>
<dbReference type="Gene3D" id="1.50.10.10">
    <property type="match status" value="1"/>
</dbReference>
<dbReference type="Gene3D" id="3.40.30.10">
    <property type="entry name" value="Glutaredoxin"/>
    <property type="match status" value="1"/>
</dbReference>
<sequence>MASSHSSHHIHTNRLASEQSPYLLQHAHNPVDWYPWGEEAFAEARRRDAPIFLSIGYSTCHWCHVMEVESFEDEAVAKLLNDWFVSIKVDREERPDVDKVYMSYVQALYGGGGWPLSVFLSPDLKPLMGGTYFPPDDKYGRPGFKTILRKVKEAWDSKRDMLIKSGSYAIEQLSEAMSASSDSDKLPDGVPADALRLCSEQLSGSYDSKFGGFGSAPKFPRPVEINLMLYHSKKLEDTGKLGVANGSQQMVFFSLQCMAKGGIHDHIGGGFHRYSVDECWHAEDADSAETEGAARKKEGAFYIWTSKEVEDLLGEHAALFEEHYYIKQLGNCDLSGMSDPHDEFKGKNVLIERKEPSELASKYGMSVETYQEILGECRHKLFEVRSRRPKPHLDDKVIVSWNGLAISSFARASKILKGEAEGTKFYFPVIGTEPKEYMGIAEKAASFIRKQLYNVETHRLHHSFRHSPSKAPAFLDDYAFLISGLLDLYEFGGGISWLLWAIELQETQDALFLDKTGGGYFNNTGEDASVLLRVKEDHDGAEPSGNSVSAINLIRLASMVAGSKAEHYKRNAEHLLAVFEKRLKDMAMAVPLMCCAADMLRVLSRKQVVVVGERTSEDFESMLAAAHAVYDPNRTVIHIDPNNKDEMEFWEVNNSNVALMAKNNFAVNKVVALVCQNFTCSPSVTDHSSLKALLSKKPSSSFT</sequence>
<organism evidence="2 3">
    <name type="scientific">Glycine soja</name>
    <name type="common">Wild soybean</name>
    <dbReference type="NCBI Taxonomy" id="3848"/>
    <lineage>
        <taxon>Eukaryota</taxon>
        <taxon>Viridiplantae</taxon>
        <taxon>Streptophyta</taxon>
        <taxon>Embryophyta</taxon>
        <taxon>Tracheophyta</taxon>
        <taxon>Spermatophyta</taxon>
        <taxon>Magnoliopsida</taxon>
        <taxon>eudicotyledons</taxon>
        <taxon>Gunneridae</taxon>
        <taxon>Pentapetalae</taxon>
        <taxon>rosids</taxon>
        <taxon>fabids</taxon>
        <taxon>Fabales</taxon>
        <taxon>Fabaceae</taxon>
        <taxon>Papilionoideae</taxon>
        <taxon>50 kb inversion clade</taxon>
        <taxon>NPAAA clade</taxon>
        <taxon>indigoferoid/millettioid clade</taxon>
        <taxon>Phaseoleae</taxon>
        <taxon>Glycine</taxon>
        <taxon>Glycine subgen. Soja</taxon>
    </lineage>
</organism>
<comment type="caution">
    <text evidence="2">The sequence shown here is derived from an EMBL/GenBank/DDBJ whole genome shotgun (WGS) entry which is preliminary data.</text>
</comment>
<dbReference type="CDD" id="cd02955">
    <property type="entry name" value="SSP411"/>
    <property type="match status" value="1"/>
</dbReference>
<dbReference type="PIRSF" id="PIRSF006402">
    <property type="entry name" value="UCP006402_thioredoxin"/>
    <property type="match status" value="1"/>
</dbReference>
<name>A0A445LEZ0_GLYSO</name>
<evidence type="ECO:0000313" key="2">
    <source>
        <dbReference type="EMBL" id="RZC21731.1"/>
    </source>
</evidence>
<dbReference type="InterPro" id="IPR012341">
    <property type="entry name" value="6hp_glycosidase-like_sf"/>
</dbReference>
<dbReference type="InterPro" id="IPR004879">
    <property type="entry name" value="Ssp411-like_TRX"/>
</dbReference>
<dbReference type="Pfam" id="PF03190">
    <property type="entry name" value="Thioredox_DsbH"/>
    <property type="match status" value="1"/>
</dbReference>
<accession>A0A445LEZ0</accession>
<dbReference type="InterPro" id="IPR024705">
    <property type="entry name" value="Ssp411"/>
</dbReference>
<dbReference type="InterPro" id="IPR008928">
    <property type="entry name" value="6-hairpin_glycosidase_sf"/>
</dbReference>
<dbReference type="GO" id="GO:0009507">
    <property type="term" value="C:chloroplast"/>
    <property type="evidence" value="ECO:0007669"/>
    <property type="project" value="TreeGrafter"/>
</dbReference>
<dbReference type="AlphaFoldDB" id="A0A445LEZ0"/>
<dbReference type="SUPFAM" id="SSF48208">
    <property type="entry name" value="Six-hairpin glycosidases"/>
    <property type="match status" value="1"/>
</dbReference>
<dbReference type="SUPFAM" id="SSF52833">
    <property type="entry name" value="Thioredoxin-like"/>
    <property type="match status" value="1"/>
</dbReference>
<proteinExistence type="predicted"/>